<feature type="coiled-coil region" evidence="2">
    <location>
        <begin position="57"/>
        <end position="91"/>
    </location>
</feature>
<organism evidence="5 6">
    <name type="scientific">Hydra vulgaris</name>
    <name type="common">Hydra</name>
    <name type="synonym">Hydra attenuata</name>
    <dbReference type="NCBI Taxonomy" id="6087"/>
    <lineage>
        <taxon>Eukaryota</taxon>
        <taxon>Metazoa</taxon>
        <taxon>Cnidaria</taxon>
        <taxon>Hydrozoa</taxon>
        <taxon>Hydroidolina</taxon>
        <taxon>Anthoathecata</taxon>
        <taxon>Aplanulata</taxon>
        <taxon>Hydridae</taxon>
        <taxon>Hydra</taxon>
    </lineage>
</organism>
<evidence type="ECO:0000256" key="3">
    <source>
        <dbReference type="SAM" id="MobiDB-lite"/>
    </source>
</evidence>
<accession>A0ABM4CPC8</accession>
<dbReference type="SMART" id="SM00397">
    <property type="entry name" value="t_SNARE"/>
    <property type="match status" value="2"/>
</dbReference>
<evidence type="ECO:0000259" key="4">
    <source>
        <dbReference type="PROSITE" id="PS50192"/>
    </source>
</evidence>
<dbReference type="PANTHER" id="PTHR19305">
    <property type="entry name" value="SYNAPTOSOMAL ASSOCIATED PROTEIN"/>
    <property type="match status" value="1"/>
</dbReference>
<dbReference type="RefSeq" id="XP_065663682.1">
    <property type="nucleotide sequence ID" value="XM_065807610.1"/>
</dbReference>
<dbReference type="PROSITE" id="PS50192">
    <property type="entry name" value="T_SNARE"/>
    <property type="match status" value="2"/>
</dbReference>
<gene>
    <name evidence="6" type="primary">LOC100204916</name>
</gene>
<name>A0ABM4CPC8_HYDVU</name>
<keyword evidence="2" id="KW-0175">Coiled coil</keyword>
<dbReference type="Gene3D" id="1.20.5.110">
    <property type="match status" value="2"/>
</dbReference>
<dbReference type="Proteomes" id="UP001652625">
    <property type="component" value="Chromosome 10"/>
</dbReference>
<reference evidence="6" key="1">
    <citation type="submission" date="2025-08" db="UniProtKB">
        <authorList>
            <consortium name="RefSeq"/>
        </authorList>
    </citation>
    <scope>IDENTIFICATION</scope>
</reference>
<comment type="similarity">
    <text evidence="1">Belongs to the SNAP-25 family.</text>
</comment>
<dbReference type="InterPro" id="IPR000727">
    <property type="entry name" value="T_SNARE_dom"/>
</dbReference>
<evidence type="ECO:0000256" key="1">
    <source>
        <dbReference type="ARBA" id="ARBA00009480"/>
    </source>
</evidence>
<proteinExistence type="inferred from homology"/>
<dbReference type="CDD" id="cd15887">
    <property type="entry name" value="SNARE_SNAP29N"/>
    <property type="match status" value="1"/>
</dbReference>
<dbReference type="SUPFAM" id="SSF58038">
    <property type="entry name" value="SNARE fusion complex"/>
    <property type="match status" value="2"/>
</dbReference>
<keyword evidence="5" id="KW-1185">Reference proteome</keyword>
<dbReference type="PANTHER" id="PTHR19305:SF9">
    <property type="entry name" value="SYNAPTOSOMAL-ASSOCIATED PROTEIN 29"/>
    <property type="match status" value="1"/>
</dbReference>
<feature type="domain" description="T-SNARE coiled-coil homology" evidence="4">
    <location>
        <begin position="33"/>
        <end position="95"/>
    </location>
</feature>
<feature type="region of interest" description="Disordered" evidence="3">
    <location>
        <begin position="1"/>
        <end position="23"/>
    </location>
</feature>
<sequence length="226" mass="25933">MAAKYGKSAFNEDENFEDISDTPELARLKQQKEFYEQRMIDSSFRSLRLINESQATALETAAELESQRLQLERTQKNLNKMDADLNQSDRHINSLKSIWGSVENWFKKPVNLTKSNLVPAKISTVSQNIKNENIEIKNNLNIIDKKVDLSWSNEVSIKNQKQSTNQIVDENLDQMLSGLKMLKSQALALGTEIDYQNGLIADIHVNAEKVDQRVDQQNLKIQKILR</sequence>
<protein>
    <submittedName>
        <fullName evidence="6">Synaptosomal-associated protein 29</fullName>
    </submittedName>
</protein>
<evidence type="ECO:0000313" key="6">
    <source>
        <dbReference type="RefSeq" id="XP_065663682.1"/>
    </source>
</evidence>
<evidence type="ECO:0000313" key="5">
    <source>
        <dbReference type="Proteomes" id="UP001652625"/>
    </source>
</evidence>
<dbReference type="GeneID" id="100204916"/>
<evidence type="ECO:0000256" key="2">
    <source>
        <dbReference type="SAM" id="Coils"/>
    </source>
</evidence>
<feature type="domain" description="T-SNARE coiled-coil homology" evidence="4">
    <location>
        <begin position="162"/>
        <end position="224"/>
    </location>
</feature>
<feature type="compositionally biased region" description="Acidic residues" evidence="3">
    <location>
        <begin position="11"/>
        <end position="21"/>
    </location>
</feature>
<dbReference type="CDD" id="cd15856">
    <property type="entry name" value="SNARE_SNAP29C"/>
    <property type="match status" value="1"/>
</dbReference>